<evidence type="ECO:0000313" key="9">
    <source>
        <dbReference type="Proteomes" id="UP000535543"/>
    </source>
</evidence>
<protein>
    <recommendedName>
        <fullName evidence="3">Aldehyde dehydrogenase</fullName>
    </recommendedName>
</protein>
<dbReference type="PANTHER" id="PTHR11699">
    <property type="entry name" value="ALDEHYDE DEHYDROGENASE-RELATED"/>
    <property type="match status" value="1"/>
</dbReference>
<feature type="active site" evidence="4 5">
    <location>
        <position position="244"/>
    </location>
</feature>
<feature type="active site" evidence="4">
    <location>
        <position position="278"/>
    </location>
</feature>
<evidence type="ECO:0000256" key="6">
    <source>
        <dbReference type="RuleBase" id="RU003345"/>
    </source>
</evidence>
<evidence type="ECO:0000256" key="2">
    <source>
        <dbReference type="ARBA" id="ARBA00023002"/>
    </source>
</evidence>
<reference evidence="8 9" key="1">
    <citation type="submission" date="2019-05" db="EMBL/GenBank/DDBJ databases">
        <authorList>
            <person name="Lee S.D."/>
        </authorList>
    </citation>
    <scope>NUCLEOTIDE SEQUENCE [LARGE SCALE GENOMIC DNA]</scope>
    <source>
        <strain evidence="8 9">YC2-7</strain>
    </source>
</reference>
<dbReference type="Pfam" id="PF00171">
    <property type="entry name" value="Aldedh"/>
    <property type="match status" value="1"/>
</dbReference>
<dbReference type="InterPro" id="IPR016161">
    <property type="entry name" value="Ald_DH/histidinol_DH"/>
</dbReference>
<dbReference type="FunFam" id="3.40.309.10:FF:000009">
    <property type="entry name" value="Aldehyde dehydrogenase A"/>
    <property type="match status" value="1"/>
</dbReference>
<dbReference type="InterPro" id="IPR015590">
    <property type="entry name" value="Aldehyde_DH_dom"/>
</dbReference>
<dbReference type="PROSITE" id="PS00687">
    <property type="entry name" value="ALDEHYDE_DEHYDR_GLU"/>
    <property type="match status" value="1"/>
</dbReference>
<proteinExistence type="inferred from homology"/>
<dbReference type="Gene3D" id="3.40.309.10">
    <property type="entry name" value="Aldehyde Dehydrogenase, Chain A, domain 2"/>
    <property type="match status" value="1"/>
</dbReference>
<dbReference type="Proteomes" id="UP000535543">
    <property type="component" value="Unassembled WGS sequence"/>
</dbReference>
<reference evidence="8 9" key="2">
    <citation type="submission" date="2020-06" db="EMBL/GenBank/DDBJ databases">
        <title>Antribacter stalactiti gen. nov., sp. nov., a new member of the family Nacardiaceae isolated from a cave.</title>
        <authorList>
            <person name="Kim I.S."/>
        </authorList>
    </citation>
    <scope>NUCLEOTIDE SEQUENCE [LARGE SCALE GENOMIC DNA]</scope>
    <source>
        <strain evidence="8 9">YC2-7</strain>
    </source>
</reference>
<dbReference type="GO" id="GO:0016620">
    <property type="term" value="F:oxidoreductase activity, acting on the aldehyde or oxo group of donors, NAD or NADP as acceptor"/>
    <property type="evidence" value="ECO:0007669"/>
    <property type="project" value="InterPro"/>
</dbReference>
<dbReference type="PIRSF" id="PIRSF036492">
    <property type="entry name" value="ALDH"/>
    <property type="match status" value="1"/>
</dbReference>
<dbReference type="SUPFAM" id="SSF53720">
    <property type="entry name" value="ALDH-like"/>
    <property type="match status" value="1"/>
</dbReference>
<evidence type="ECO:0000256" key="4">
    <source>
        <dbReference type="PIRSR" id="PIRSR036492-1"/>
    </source>
</evidence>
<accession>A0A848KJD2</accession>
<evidence type="ECO:0000259" key="7">
    <source>
        <dbReference type="Pfam" id="PF00171"/>
    </source>
</evidence>
<dbReference type="RefSeq" id="WP_169594245.1">
    <property type="nucleotide sequence ID" value="NZ_VCQU01000015.1"/>
</dbReference>
<dbReference type="InterPro" id="IPR012394">
    <property type="entry name" value="Aldehyde_DH_NAD(P)"/>
</dbReference>
<evidence type="ECO:0000256" key="5">
    <source>
        <dbReference type="PROSITE-ProRule" id="PRU10007"/>
    </source>
</evidence>
<evidence type="ECO:0000256" key="3">
    <source>
        <dbReference type="PIRNR" id="PIRNR036492"/>
    </source>
</evidence>
<sequence>MTAASDTSVARIQTIQVDNPATGAIIGTVANMTAEQVAHLVDRARAAQPLWEAIGFAERAKLVRALRKWFVAERERIVDIVVAENGKTREDALLAELFYLADSMGFWAKNASNYLRDVSPRTHSPLVLGKKVVVRHRPLGVVGVIAPWNYPLTLSIGDALPALMAGNSVVIKPSEIAPLAVEFVIHGALKVGFPEDVLLVATGAGETGAALVDNADMIQFTGSTRTGRRIAAKCGERLIPCSVELGGKDPMIVLADANVERAANVAVEWSMRNAGQICMAIERVYVEEPVYDEFVAKVIDKVTALRQGVPADYGSVDVGAITFPPQLDIIEAHVSDAVSKGAQIVVGGRRLPGPGRFFEPTVLVDVDHTMDCMTEETFGPLLPIMKVHNDEEAIRLANDSPYGLGSSIFTRDIGKGKRLARRLAAGNTWINDAIMSYLAQEAPFAGARESGLGGRHGKQGIRKYCDTHTILTTRFALTREPTMFPNSAKRSQFFERLMVLMFGRN</sequence>
<dbReference type="InterPro" id="IPR016163">
    <property type="entry name" value="Ald_DH_C"/>
</dbReference>
<comment type="similarity">
    <text evidence="1 3 6">Belongs to the aldehyde dehydrogenase family.</text>
</comment>
<keyword evidence="9" id="KW-1185">Reference proteome</keyword>
<evidence type="ECO:0000256" key="1">
    <source>
        <dbReference type="ARBA" id="ARBA00009986"/>
    </source>
</evidence>
<dbReference type="Gene3D" id="3.40.605.10">
    <property type="entry name" value="Aldehyde Dehydrogenase, Chain A, domain 1"/>
    <property type="match status" value="1"/>
</dbReference>
<feature type="domain" description="Aldehyde dehydrogenase" evidence="7">
    <location>
        <begin position="13"/>
        <end position="470"/>
    </location>
</feature>
<dbReference type="InterPro" id="IPR029510">
    <property type="entry name" value="Ald_DH_CS_GLU"/>
</dbReference>
<keyword evidence="2 3" id="KW-0560">Oxidoreductase</keyword>
<dbReference type="EMBL" id="VCQU01000015">
    <property type="protein sequence ID" value="NMN99193.1"/>
    <property type="molecule type" value="Genomic_DNA"/>
</dbReference>
<evidence type="ECO:0000313" key="8">
    <source>
        <dbReference type="EMBL" id="NMN99193.1"/>
    </source>
</evidence>
<comment type="caution">
    <text evidence="8">The sequence shown here is derived from an EMBL/GenBank/DDBJ whole genome shotgun (WGS) entry which is preliminary data.</text>
</comment>
<organism evidence="8 9">
    <name type="scientific">Antrihabitans stalactiti</name>
    <dbReference type="NCBI Taxonomy" id="2584121"/>
    <lineage>
        <taxon>Bacteria</taxon>
        <taxon>Bacillati</taxon>
        <taxon>Actinomycetota</taxon>
        <taxon>Actinomycetes</taxon>
        <taxon>Mycobacteriales</taxon>
        <taxon>Nocardiaceae</taxon>
        <taxon>Antrihabitans</taxon>
    </lineage>
</organism>
<dbReference type="CDD" id="cd07099">
    <property type="entry name" value="ALDH_DDALDH"/>
    <property type="match status" value="1"/>
</dbReference>
<gene>
    <name evidence="8" type="ORF">FGL95_29640</name>
</gene>
<name>A0A848KJD2_9NOCA</name>
<dbReference type="InterPro" id="IPR016162">
    <property type="entry name" value="Ald_DH_N"/>
</dbReference>
<dbReference type="AlphaFoldDB" id="A0A848KJD2"/>
<dbReference type="GO" id="GO:0006081">
    <property type="term" value="P:aldehyde metabolic process"/>
    <property type="evidence" value="ECO:0007669"/>
    <property type="project" value="InterPro"/>
</dbReference>